<gene>
    <name evidence="2" type="ORF">SAMN05421504_113148</name>
</gene>
<organism evidence="2 3">
    <name type="scientific">Amycolatopsis xylanica</name>
    <dbReference type="NCBI Taxonomy" id="589385"/>
    <lineage>
        <taxon>Bacteria</taxon>
        <taxon>Bacillati</taxon>
        <taxon>Actinomycetota</taxon>
        <taxon>Actinomycetes</taxon>
        <taxon>Pseudonocardiales</taxon>
        <taxon>Pseudonocardiaceae</taxon>
        <taxon>Amycolatopsis</taxon>
    </lineage>
</organism>
<dbReference type="EMBL" id="FNON01000013">
    <property type="protein sequence ID" value="SDZ36120.1"/>
    <property type="molecule type" value="Genomic_DNA"/>
</dbReference>
<sequence length="1004" mass="108047">MGTVLLTQAQPAAAADPITFTDKQLSSALFGAAVRVKDSGPEFDKHVIGSAELLDWRAKHPAATAADTSAHTTAIQQAMDTGFSAIDAQRSRSDQLGRLLEIVYAAPGAELSGPELTGVLGVLTARDLAPGTVTLHVGQRLSGAEQQYGLSVAYSLASTNLWNSVYDRTKVDAVLSDAWKGEFGKPTAKNPEGLNPAWTFSDLKKFGALKDLVNIDALITAGKAGAAPFYDELRKQFNKMRDTLNGENNKVSSAINDLLAKAGFPGAPNGGPSKADLDKAKEREKAQQEKIDGIKGGLDVVVALAKYIDTGFAKHLASFVETVYKVATAVNTLYTSIATLAVSTGIGAGTFGVIGAIAGAAIGLIQAFAGLVSGPDRTQEIQLAVIKEVRNGFAQMREYVEKVYNVMNTRFDRIEKGLNTIYQTMLTGFDKILAELEKVDKKLDGINDVLIKAVSDLQGFNLQILNGVSDVDKQAFFEAADRYVDYAVTNNGMPLQNYEGPVSYLDAVSKFAFAAKTTARNNNFTFGNYQDRNLDNALRNGPVGAIDYLAARAGLPAGGPDDRVPNADLWAQAARAYTLTAIQNPAFAAKEGNVRADQIVANGKAIRDAAQRFSAPVNNPNAATNPLFAGLLNDNAAAVNAFTTATGRLAKDPVVMAPERQFDLFADVTQDIDVNKLPAPSFTKVGPCSGAGTVIDKPDFLTGKNLPKAAMFGQYLNPQWQYRSCWLNPAWSADPYNAHDWHWETINGEKIMVYVNTRLAPHQASFWEIMAEPGTSGTVAQGVVGHRNIPLCSWKSYDEPSDAVPANCRDRGDATAAMSSTFGTPDPPIRFDFAHVAAANKELAQRRASFYDLVASQFSRPDALPETAALKDNMRLLKAYTDLGFPRAKETDDQLRALVYGTNSLTNLPAIYTQEAANLRAGKAAVTDNPLLDKGADGSVCVLTGPDTLTNCIRSQLASRKDRAAGRFELQFRNILSGQTKETLPLVDEAIRNIELTSRYFRAR</sequence>
<dbReference type="AlphaFoldDB" id="A0A1H3SEM7"/>
<evidence type="ECO:0000313" key="2">
    <source>
        <dbReference type="EMBL" id="SDZ36120.1"/>
    </source>
</evidence>
<dbReference type="Gene3D" id="3.90.20.10">
    <property type="match status" value="1"/>
</dbReference>
<accession>A0A1H3SEM7</accession>
<protein>
    <submittedName>
        <fullName evidence="2">Uncharacterized protein</fullName>
    </submittedName>
</protein>
<evidence type="ECO:0000256" key="1">
    <source>
        <dbReference type="SAM" id="MobiDB-lite"/>
    </source>
</evidence>
<feature type="region of interest" description="Disordered" evidence="1">
    <location>
        <begin position="263"/>
        <end position="282"/>
    </location>
</feature>
<name>A0A1H3SEM7_9PSEU</name>
<dbReference type="Proteomes" id="UP000199515">
    <property type="component" value="Unassembled WGS sequence"/>
</dbReference>
<keyword evidence="3" id="KW-1185">Reference proteome</keyword>
<proteinExistence type="predicted"/>
<evidence type="ECO:0000313" key="3">
    <source>
        <dbReference type="Proteomes" id="UP000199515"/>
    </source>
</evidence>
<reference evidence="2 3" key="1">
    <citation type="submission" date="2016-10" db="EMBL/GenBank/DDBJ databases">
        <authorList>
            <person name="de Groot N.N."/>
        </authorList>
    </citation>
    <scope>NUCLEOTIDE SEQUENCE [LARGE SCALE GENOMIC DNA]</scope>
    <source>
        <strain evidence="2 3">CPCC 202699</strain>
    </source>
</reference>